<evidence type="ECO:0000256" key="3">
    <source>
        <dbReference type="ARBA" id="ARBA00022989"/>
    </source>
</evidence>
<feature type="transmembrane region" description="Helical" evidence="5">
    <location>
        <begin position="177"/>
        <end position="197"/>
    </location>
</feature>
<comment type="caution">
    <text evidence="7">The sequence shown here is derived from an EMBL/GenBank/DDBJ whole genome shotgun (WGS) entry which is preliminary data.</text>
</comment>
<evidence type="ECO:0000259" key="6">
    <source>
        <dbReference type="Pfam" id="PF06664"/>
    </source>
</evidence>
<accession>A0ABR2K8Y6</accession>
<evidence type="ECO:0000256" key="4">
    <source>
        <dbReference type="ARBA" id="ARBA00023136"/>
    </source>
</evidence>
<feature type="transmembrane region" description="Helical" evidence="5">
    <location>
        <begin position="279"/>
        <end position="302"/>
    </location>
</feature>
<dbReference type="PANTHER" id="PTHR31918">
    <property type="entry name" value="TRANSMEMBRANE PROTEIN 181"/>
    <property type="match status" value="1"/>
</dbReference>
<gene>
    <name evidence="7" type="ORF">M9Y10_038279</name>
</gene>
<feature type="domain" description="Wntless-like transmembrane" evidence="6">
    <location>
        <begin position="174"/>
        <end position="379"/>
    </location>
</feature>
<keyword evidence="2 5" id="KW-0812">Transmembrane</keyword>
<reference evidence="7 8" key="1">
    <citation type="submission" date="2024-04" db="EMBL/GenBank/DDBJ databases">
        <title>Tritrichomonas musculus Genome.</title>
        <authorList>
            <person name="Alves-Ferreira E."/>
            <person name="Grigg M."/>
            <person name="Lorenzi H."/>
            <person name="Galac M."/>
        </authorList>
    </citation>
    <scope>NUCLEOTIDE SEQUENCE [LARGE SCALE GENOMIC DNA]</scope>
    <source>
        <strain evidence="7 8">EAF2021</strain>
    </source>
</reference>
<feature type="transmembrane region" description="Helical" evidence="5">
    <location>
        <begin position="32"/>
        <end position="53"/>
    </location>
</feature>
<name>A0ABR2K8Y6_9EUKA</name>
<organism evidence="7 8">
    <name type="scientific">Tritrichomonas musculus</name>
    <dbReference type="NCBI Taxonomy" id="1915356"/>
    <lineage>
        <taxon>Eukaryota</taxon>
        <taxon>Metamonada</taxon>
        <taxon>Parabasalia</taxon>
        <taxon>Tritrichomonadida</taxon>
        <taxon>Tritrichomonadidae</taxon>
        <taxon>Tritrichomonas</taxon>
    </lineage>
</organism>
<dbReference type="Pfam" id="PF06664">
    <property type="entry name" value="WLS-like_TM"/>
    <property type="match status" value="1"/>
</dbReference>
<dbReference type="InterPro" id="IPR040416">
    <property type="entry name" value="TMEM181"/>
</dbReference>
<evidence type="ECO:0000256" key="5">
    <source>
        <dbReference type="SAM" id="Phobius"/>
    </source>
</evidence>
<protein>
    <recommendedName>
        <fullName evidence="6">Wntless-like transmembrane domain-containing protein</fullName>
    </recommendedName>
</protein>
<feature type="transmembrane region" description="Helical" evidence="5">
    <location>
        <begin position="246"/>
        <end position="267"/>
    </location>
</feature>
<evidence type="ECO:0000313" key="7">
    <source>
        <dbReference type="EMBL" id="KAK8887241.1"/>
    </source>
</evidence>
<feature type="transmembrane region" description="Helical" evidence="5">
    <location>
        <begin position="359"/>
        <end position="377"/>
    </location>
</feature>
<dbReference type="PANTHER" id="PTHR31918:SF1">
    <property type="entry name" value="TRANSMEMBRANE PROTEIN 181"/>
    <property type="match status" value="1"/>
</dbReference>
<evidence type="ECO:0000256" key="1">
    <source>
        <dbReference type="ARBA" id="ARBA00004141"/>
    </source>
</evidence>
<comment type="subcellular location">
    <subcellularLocation>
        <location evidence="1">Membrane</location>
        <topology evidence="1">Multi-pass membrane protein</topology>
    </subcellularLocation>
</comment>
<feature type="transmembrane region" description="Helical" evidence="5">
    <location>
        <begin position="323"/>
        <end position="344"/>
    </location>
</feature>
<keyword evidence="3 5" id="KW-1133">Transmembrane helix</keyword>
<dbReference type="InterPro" id="IPR047843">
    <property type="entry name" value="WLS-like_TM"/>
</dbReference>
<evidence type="ECO:0000313" key="8">
    <source>
        <dbReference type="Proteomes" id="UP001470230"/>
    </source>
</evidence>
<evidence type="ECO:0000256" key="2">
    <source>
        <dbReference type="ARBA" id="ARBA00022692"/>
    </source>
</evidence>
<dbReference type="EMBL" id="JAPFFF010000006">
    <property type="protein sequence ID" value="KAK8887241.1"/>
    <property type="molecule type" value="Genomic_DNA"/>
</dbReference>
<sequence>MISEKPLETVEISDYANNDLFFVADSSFSQMFGLPFLIPFLSLFLFTISSFFLPNSKSVITQQYELTNTKGNNIFTINNSISNLSPIYQYLFVNFSIVDPPNDSDISVSTHAIFIHENNTIKTLTSTFQSQKATENFTLLDESIVDFDNVILETKISTQTNPNQLYQLTLESMNPSFSISILFCRIAFSLFLIPYIISDIIHISQNTNSFNSYEQILTITLSLMTILYNDPFYSLQLFFPSFYNNFLLVIFRDSYLSYLLFYVFSIYSCFEINKDQDNIFVKFSFNLVLMIVSLSALLWFDLNNSMNLIAYLQKNQNNIINSIFHHHFVFLIIATIMIIIRIFIARSSKSESQAQRYRYYTYSILFVLSLLFFYCSIKYTWSNFLIDGLDTIFPMILFTGYAMFMEYGHEDTEISEEKAYIAPEDMAFDDHLGLGADEDPEQLEKNTKQ</sequence>
<keyword evidence="8" id="KW-1185">Reference proteome</keyword>
<proteinExistence type="predicted"/>
<keyword evidence="4 5" id="KW-0472">Membrane</keyword>
<dbReference type="Proteomes" id="UP001470230">
    <property type="component" value="Unassembled WGS sequence"/>
</dbReference>